<gene>
    <name evidence="5" type="ORF">BECKSD772D_GA0070982_10533</name>
    <name evidence="4" type="ORF">BECKSD772E_GA0070983_11452</name>
    <name evidence="3" type="ORF">BECKSD772F_GA0070984_11452</name>
</gene>
<keyword evidence="2" id="KW-0238">DNA-binding</keyword>
<dbReference type="EMBL" id="CAADFR010000145">
    <property type="protein sequence ID" value="VFK43377.1"/>
    <property type="molecule type" value="Genomic_DNA"/>
</dbReference>
<evidence type="ECO:0000313" key="3">
    <source>
        <dbReference type="EMBL" id="VFK43377.1"/>
    </source>
</evidence>
<evidence type="ECO:0000313" key="4">
    <source>
        <dbReference type="EMBL" id="VFK48847.1"/>
    </source>
</evidence>
<sequence length="287" mass="32760">MKISNRGATENRFAVYTESPRKIELKSLLSKYWHYSRYFIPDIIHGAPDAVSPLAIDITRAGLRQRVMGRGGCRDNENQRTTNCWIREDPMHARPTRIADCAEVLPGCSLDVCATHEARGSHQVILGKHLSVLGMDYRYRPEHELRITPRGKIKNYSVKAGDVLLVSRGLKNQAILVKAVPKRTIASATFYLLRMRHGVDAAYLAWCLNQAPIQAKIRRVRTGAGTPIIQRRLLMEIMIPLPSRENQRRIARIGESMRKERMLRQTLMERAAKLHHSIGRRLIDNLS</sequence>
<accession>A0A450Z4X3</accession>
<evidence type="ECO:0000256" key="2">
    <source>
        <dbReference type="ARBA" id="ARBA00023125"/>
    </source>
</evidence>
<dbReference type="Gene3D" id="3.90.220.20">
    <property type="entry name" value="DNA methylase specificity domains"/>
    <property type="match status" value="1"/>
</dbReference>
<dbReference type="AlphaFoldDB" id="A0A450Z4X3"/>
<dbReference type="GO" id="GO:0003677">
    <property type="term" value="F:DNA binding"/>
    <property type="evidence" value="ECO:0007669"/>
    <property type="project" value="UniProtKB-KW"/>
</dbReference>
<keyword evidence="1" id="KW-0680">Restriction system</keyword>
<organism evidence="4">
    <name type="scientific">Candidatus Kentrum sp. SD</name>
    <dbReference type="NCBI Taxonomy" id="2126332"/>
    <lineage>
        <taxon>Bacteria</taxon>
        <taxon>Pseudomonadati</taxon>
        <taxon>Pseudomonadota</taxon>
        <taxon>Gammaproteobacteria</taxon>
        <taxon>Candidatus Kentrum</taxon>
    </lineage>
</organism>
<dbReference type="InterPro" id="IPR044946">
    <property type="entry name" value="Restrct_endonuc_typeI_TRD_sf"/>
</dbReference>
<reference evidence="4" key="1">
    <citation type="submission" date="2019-02" db="EMBL/GenBank/DDBJ databases">
        <authorList>
            <person name="Gruber-Vodicka R. H."/>
            <person name="Seah K. B. B."/>
        </authorList>
    </citation>
    <scope>NUCLEOTIDE SEQUENCE</scope>
    <source>
        <strain evidence="5">BECK_S127</strain>
        <strain evidence="4">BECK_S1320</strain>
        <strain evidence="3">BECK_S1321</strain>
    </source>
</reference>
<evidence type="ECO:0000313" key="5">
    <source>
        <dbReference type="EMBL" id="VFK79523.1"/>
    </source>
</evidence>
<dbReference type="EMBL" id="CAADFU010000145">
    <property type="protein sequence ID" value="VFK48847.1"/>
    <property type="molecule type" value="Genomic_DNA"/>
</dbReference>
<proteinExistence type="predicted"/>
<dbReference type="EMBL" id="CAADHB010000053">
    <property type="protein sequence ID" value="VFK79523.1"/>
    <property type="molecule type" value="Genomic_DNA"/>
</dbReference>
<name>A0A450Z4X3_9GAMM</name>
<protein>
    <submittedName>
        <fullName evidence="4">Type I restriction modification DNA specificity domain-containing protein</fullName>
    </submittedName>
</protein>
<evidence type="ECO:0000256" key="1">
    <source>
        <dbReference type="ARBA" id="ARBA00022747"/>
    </source>
</evidence>
<dbReference type="SUPFAM" id="SSF116734">
    <property type="entry name" value="DNA methylase specificity domain"/>
    <property type="match status" value="1"/>
</dbReference>
<dbReference type="GO" id="GO:0009307">
    <property type="term" value="P:DNA restriction-modification system"/>
    <property type="evidence" value="ECO:0007669"/>
    <property type="project" value="UniProtKB-KW"/>
</dbReference>